<keyword evidence="5" id="KW-0547">Nucleotide-binding</keyword>
<organism evidence="9">
    <name type="scientific">bioreactor metagenome</name>
    <dbReference type="NCBI Taxonomy" id="1076179"/>
    <lineage>
        <taxon>unclassified sequences</taxon>
        <taxon>metagenomes</taxon>
        <taxon>ecological metagenomes</taxon>
    </lineage>
</organism>
<dbReference type="Gene3D" id="3.30.565.10">
    <property type="entry name" value="Histidine kinase-like ATPase, C-terminal domain"/>
    <property type="match status" value="1"/>
</dbReference>
<dbReference type="GO" id="GO:0005524">
    <property type="term" value="F:ATP binding"/>
    <property type="evidence" value="ECO:0007669"/>
    <property type="project" value="UniProtKB-KW"/>
</dbReference>
<dbReference type="PROSITE" id="PS50109">
    <property type="entry name" value="HIS_KIN"/>
    <property type="match status" value="1"/>
</dbReference>
<accession>A0A644WT06</accession>
<evidence type="ECO:0000256" key="1">
    <source>
        <dbReference type="ARBA" id="ARBA00000085"/>
    </source>
</evidence>
<reference evidence="9" key="1">
    <citation type="submission" date="2019-08" db="EMBL/GenBank/DDBJ databases">
        <authorList>
            <person name="Kucharzyk K."/>
            <person name="Murdoch R.W."/>
            <person name="Higgins S."/>
            <person name="Loffler F."/>
        </authorList>
    </citation>
    <scope>NUCLEOTIDE SEQUENCE</scope>
</reference>
<name>A0A644WT06_9ZZZZ</name>
<keyword evidence="3" id="KW-0597">Phosphoprotein</keyword>
<keyword evidence="7" id="KW-0067">ATP-binding</keyword>
<evidence type="ECO:0000256" key="5">
    <source>
        <dbReference type="ARBA" id="ARBA00022741"/>
    </source>
</evidence>
<dbReference type="SUPFAM" id="SSF55874">
    <property type="entry name" value="ATPase domain of HSP90 chaperone/DNA topoisomerase II/histidine kinase"/>
    <property type="match status" value="1"/>
</dbReference>
<sequence length="470" mass="51938">MTDKLFTKEQMNILRSCASGADLAADIAHAHVTIYVPDEDPKNILVYAQAQPLPKFVVHSPGMAGRIIRRVEEPLVARALQRGALVVGKREWALGVFAKTKIYPLFDSHRNCFGAVAFEISTEHEANANDIFLETAMKFLLGADQNKMKNDENYRRLTPSDGVMIVNKDMIITAANNTAHHIFLVLGVTDLVGRRTNSVQINWPLVGMVLKTGIAEGKELSTQGIKLAMRVIPLTATPDSEAAIVILADVTELRKKDEELYIQSVVIKEIHHRVKNNLQTIASLLRLQARRTESDEAKSILRDAINRVNSIALVHESLSQQDKGEINVSVVAREIYQAILSSMVAPDLKLETTFDVDSAFLPSEQANSIALTLNELLQNAIEHGFSDRKTGKLSVSFKAHPDGYVLEITDDGMGLPPNFKLGQTKSLGLKIIQTMVETDLGGRFEILPRVQGTCARVTVPMKMGEQTWKS</sequence>
<keyword evidence="6 9" id="KW-0418">Kinase</keyword>
<comment type="catalytic activity">
    <reaction evidence="1">
        <text>ATP + protein L-histidine = ADP + protein N-phospho-L-histidine.</text>
        <dbReference type="EC" id="2.7.13.3"/>
    </reaction>
</comment>
<dbReference type="InterPro" id="IPR038424">
    <property type="entry name" value="H_kinase_PdtaS_GAF_sf"/>
</dbReference>
<dbReference type="SMART" id="SM00387">
    <property type="entry name" value="HATPase_c"/>
    <property type="match status" value="1"/>
</dbReference>
<gene>
    <name evidence="9" type="primary">pdtaS_2</name>
    <name evidence="9" type="ORF">SDC9_51582</name>
</gene>
<dbReference type="PANTHER" id="PTHR41523">
    <property type="entry name" value="TWO-COMPONENT SYSTEM SENSOR PROTEIN"/>
    <property type="match status" value="1"/>
</dbReference>
<dbReference type="AlphaFoldDB" id="A0A644WT06"/>
<keyword evidence="4 9" id="KW-0808">Transferase</keyword>
<dbReference type="Pfam" id="PF12282">
    <property type="entry name" value="GAF_PdtaS"/>
    <property type="match status" value="1"/>
</dbReference>
<dbReference type="EC" id="2.7.13.3" evidence="2"/>
<dbReference type="Gene3D" id="3.30.450.280">
    <property type="entry name" value="GAF domain"/>
    <property type="match status" value="1"/>
</dbReference>
<dbReference type="InterPro" id="IPR036890">
    <property type="entry name" value="HATPase_C_sf"/>
</dbReference>
<evidence type="ECO:0000256" key="6">
    <source>
        <dbReference type="ARBA" id="ARBA00022777"/>
    </source>
</evidence>
<dbReference type="InterPro" id="IPR022066">
    <property type="entry name" value="PdtaS_GAF"/>
</dbReference>
<comment type="caution">
    <text evidence="9">The sequence shown here is derived from an EMBL/GenBank/DDBJ whole genome shotgun (WGS) entry which is preliminary data.</text>
</comment>
<evidence type="ECO:0000256" key="3">
    <source>
        <dbReference type="ARBA" id="ARBA00022553"/>
    </source>
</evidence>
<dbReference type="Gene3D" id="3.30.450.20">
    <property type="entry name" value="PAS domain"/>
    <property type="match status" value="1"/>
</dbReference>
<dbReference type="Pfam" id="PF07568">
    <property type="entry name" value="HisKA_2"/>
    <property type="match status" value="1"/>
</dbReference>
<dbReference type="InterPro" id="IPR003594">
    <property type="entry name" value="HATPase_dom"/>
</dbReference>
<evidence type="ECO:0000256" key="4">
    <source>
        <dbReference type="ARBA" id="ARBA00022679"/>
    </source>
</evidence>
<dbReference type="EMBL" id="VSSQ01001118">
    <property type="protein sequence ID" value="MPM05294.1"/>
    <property type="molecule type" value="Genomic_DNA"/>
</dbReference>
<evidence type="ECO:0000259" key="8">
    <source>
        <dbReference type="PROSITE" id="PS50109"/>
    </source>
</evidence>
<dbReference type="InterPro" id="IPR011495">
    <property type="entry name" value="Sig_transdc_His_kin_sub2_dim/P"/>
</dbReference>
<dbReference type="Pfam" id="PF02518">
    <property type="entry name" value="HATPase_c"/>
    <property type="match status" value="1"/>
</dbReference>
<dbReference type="PANTHER" id="PTHR41523:SF8">
    <property type="entry name" value="ETHYLENE RESPONSE SENSOR PROTEIN"/>
    <property type="match status" value="1"/>
</dbReference>
<evidence type="ECO:0000256" key="7">
    <source>
        <dbReference type="ARBA" id="ARBA00022840"/>
    </source>
</evidence>
<dbReference type="InterPro" id="IPR005467">
    <property type="entry name" value="His_kinase_dom"/>
</dbReference>
<proteinExistence type="predicted"/>
<feature type="domain" description="Histidine kinase" evidence="8">
    <location>
        <begin position="269"/>
        <end position="463"/>
    </location>
</feature>
<evidence type="ECO:0000256" key="2">
    <source>
        <dbReference type="ARBA" id="ARBA00012438"/>
    </source>
</evidence>
<dbReference type="GO" id="GO:0004673">
    <property type="term" value="F:protein histidine kinase activity"/>
    <property type="evidence" value="ECO:0007669"/>
    <property type="project" value="UniProtKB-EC"/>
</dbReference>
<evidence type="ECO:0000313" key="9">
    <source>
        <dbReference type="EMBL" id="MPM05294.1"/>
    </source>
</evidence>
<protein>
    <recommendedName>
        <fullName evidence="2">histidine kinase</fullName>
        <ecNumber evidence="2">2.7.13.3</ecNumber>
    </recommendedName>
</protein>